<reference evidence="10 11" key="1">
    <citation type="journal article" date="2016" name="Nat. Commun.">
        <title>Thousands of microbial genomes shed light on interconnected biogeochemical processes in an aquifer system.</title>
        <authorList>
            <person name="Anantharaman K."/>
            <person name="Brown C.T."/>
            <person name="Hug L.A."/>
            <person name="Sharon I."/>
            <person name="Castelle C.J."/>
            <person name="Probst A.J."/>
            <person name="Thomas B.C."/>
            <person name="Singh A."/>
            <person name="Wilkins M.J."/>
            <person name="Karaoz U."/>
            <person name="Brodie E.L."/>
            <person name="Williams K.H."/>
            <person name="Hubbard S.S."/>
            <person name="Banfield J.F."/>
        </authorList>
    </citation>
    <scope>NUCLEOTIDE SEQUENCE [LARGE SCALE GENOMIC DNA]</scope>
</reference>
<accession>A0A1F6LHY7</accession>
<dbReference type="InterPro" id="IPR015421">
    <property type="entry name" value="PyrdxlP-dep_Trfase_major"/>
</dbReference>
<dbReference type="Proteomes" id="UP000177067">
    <property type="component" value="Unassembled WGS sequence"/>
</dbReference>
<dbReference type="Gene3D" id="3.90.1150.10">
    <property type="entry name" value="Aspartate Aminotransferase, domain 1"/>
    <property type="match status" value="1"/>
</dbReference>
<keyword evidence="4 8" id="KW-0808">Transferase</keyword>
<comment type="similarity">
    <text evidence="2 8">Belongs to the class-V pyridoxal-phosphate-dependent aminotransferase family. Csd subfamily.</text>
</comment>
<evidence type="ECO:0000256" key="5">
    <source>
        <dbReference type="ARBA" id="ARBA00022898"/>
    </source>
</evidence>
<evidence type="ECO:0000256" key="2">
    <source>
        <dbReference type="ARBA" id="ARBA00010447"/>
    </source>
</evidence>
<dbReference type="GO" id="GO:0006534">
    <property type="term" value="P:cysteine metabolic process"/>
    <property type="evidence" value="ECO:0007669"/>
    <property type="project" value="UniProtKB-UniRule"/>
</dbReference>
<dbReference type="AlphaFoldDB" id="A0A1F6LHY7"/>
<dbReference type="InterPro" id="IPR016454">
    <property type="entry name" value="Cysteine_dSase"/>
</dbReference>
<feature type="domain" description="Aminotransferase class V" evidence="9">
    <location>
        <begin position="19"/>
        <end position="385"/>
    </location>
</feature>
<evidence type="ECO:0000256" key="3">
    <source>
        <dbReference type="ARBA" id="ARBA00012239"/>
    </source>
</evidence>
<dbReference type="GO" id="GO:0030170">
    <property type="term" value="F:pyridoxal phosphate binding"/>
    <property type="evidence" value="ECO:0007669"/>
    <property type="project" value="UniProtKB-UniRule"/>
</dbReference>
<keyword evidence="5 8" id="KW-0663">Pyridoxal phosphate</keyword>
<comment type="caution">
    <text evidence="10">The sequence shown here is derived from an EMBL/GenBank/DDBJ whole genome shotgun (WGS) entry which is preliminary data.</text>
</comment>
<dbReference type="InterPro" id="IPR020578">
    <property type="entry name" value="Aminotrans_V_PyrdxlP_BS"/>
</dbReference>
<comment type="cofactor">
    <cofactor evidence="1 7">
        <name>pyridoxal 5'-phosphate</name>
        <dbReference type="ChEBI" id="CHEBI:597326"/>
    </cofactor>
</comment>
<evidence type="ECO:0000256" key="1">
    <source>
        <dbReference type="ARBA" id="ARBA00001933"/>
    </source>
</evidence>
<name>A0A1F6LHY7_9BACT</name>
<dbReference type="InterPro" id="IPR010970">
    <property type="entry name" value="Cys_dSase_SufS"/>
</dbReference>
<evidence type="ECO:0000256" key="7">
    <source>
        <dbReference type="RuleBase" id="RU004504"/>
    </source>
</evidence>
<evidence type="ECO:0000259" key="9">
    <source>
        <dbReference type="Pfam" id="PF00266"/>
    </source>
</evidence>
<evidence type="ECO:0000256" key="8">
    <source>
        <dbReference type="RuleBase" id="RU004506"/>
    </source>
</evidence>
<evidence type="ECO:0000313" key="11">
    <source>
        <dbReference type="Proteomes" id="UP000177067"/>
    </source>
</evidence>
<protein>
    <recommendedName>
        <fullName evidence="3 8">Cysteine desulfurase</fullName>
        <ecNumber evidence="3 8">2.8.1.7</ecNumber>
    </recommendedName>
</protein>
<dbReference type="SUPFAM" id="SSF53383">
    <property type="entry name" value="PLP-dependent transferases"/>
    <property type="match status" value="1"/>
</dbReference>
<dbReference type="PANTHER" id="PTHR43586">
    <property type="entry name" value="CYSTEINE DESULFURASE"/>
    <property type="match status" value="1"/>
</dbReference>
<evidence type="ECO:0000313" key="10">
    <source>
        <dbReference type="EMBL" id="OGH58949.1"/>
    </source>
</evidence>
<dbReference type="InterPro" id="IPR015424">
    <property type="entry name" value="PyrdxlP-dep_Trfase"/>
</dbReference>
<dbReference type="PROSITE" id="PS00595">
    <property type="entry name" value="AA_TRANSFER_CLASS_5"/>
    <property type="match status" value="1"/>
</dbReference>
<dbReference type="CDD" id="cd06453">
    <property type="entry name" value="SufS_like"/>
    <property type="match status" value="1"/>
</dbReference>
<organism evidence="10 11">
    <name type="scientific">Candidatus Magasanikbacteria bacterium RIFCSPHIGHO2_01_FULL_33_34</name>
    <dbReference type="NCBI Taxonomy" id="1798671"/>
    <lineage>
        <taxon>Bacteria</taxon>
        <taxon>Candidatus Magasanikiibacteriota</taxon>
    </lineage>
</organism>
<evidence type="ECO:0000256" key="6">
    <source>
        <dbReference type="ARBA" id="ARBA00050776"/>
    </source>
</evidence>
<dbReference type="NCBIfam" id="TIGR01979">
    <property type="entry name" value="sufS"/>
    <property type="match status" value="1"/>
</dbReference>
<dbReference type="EC" id="2.8.1.7" evidence="3 8"/>
<gene>
    <name evidence="10" type="ORF">A2725_04355</name>
</gene>
<dbReference type="GO" id="GO:0031071">
    <property type="term" value="F:cysteine desulfurase activity"/>
    <property type="evidence" value="ECO:0007669"/>
    <property type="project" value="UniProtKB-UniRule"/>
</dbReference>
<evidence type="ECO:0000256" key="4">
    <source>
        <dbReference type="ARBA" id="ARBA00022679"/>
    </source>
</evidence>
<dbReference type="Pfam" id="PF00266">
    <property type="entry name" value="Aminotran_5"/>
    <property type="match status" value="1"/>
</dbReference>
<comment type="function">
    <text evidence="8">Catalyzes the removal of elemental sulfur and selenium atoms from L-cysteine, L-cystine, L-selenocysteine, and L-selenocystine to produce L-alanine.</text>
</comment>
<dbReference type="Gene3D" id="3.40.640.10">
    <property type="entry name" value="Type I PLP-dependent aspartate aminotransferase-like (Major domain)"/>
    <property type="match status" value="1"/>
</dbReference>
<dbReference type="InterPro" id="IPR015422">
    <property type="entry name" value="PyrdxlP-dep_Trfase_small"/>
</dbReference>
<dbReference type="InterPro" id="IPR000192">
    <property type="entry name" value="Aminotrans_V_dom"/>
</dbReference>
<proteinExistence type="inferred from homology"/>
<dbReference type="PIRSF" id="PIRSF005572">
    <property type="entry name" value="NifS"/>
    <property type="match status" value="1"/>
</dbReference>
<dbReference type="PANTHER" id="PTHR43586:SF8">
    <property type="entry name" value="CYSTEINE DESULFURASE 1, CHLOROPLASTIC"/>
    <property type="match status" value="1"/>
</dbReference>
<sequence>MKNLKQDFPIFKNQNNLAYLDNSSTTQMSEGVVKSINKYNTEYKANIHRGLYKISELATQEYEKSRSVVANFINAKDSEIIFNSGTTFGINHLAYSLCKNLKSTDNIVLTIMEHHANFVPWQQLSKQYGFEIRLIELDDNLELDIEKAKKIIDNNTKIVSFVHISNTIGTINPAKTIVNIANKVGAISIIDGAQSIAHMKVDVKEIDCDFFVFSGHKVGGPTGVGVIYGKSTRLEKLEPFIYGGSMINEVNIDESVWNEIPYRFEAGTPNISGVIGLGKALEYINKIGLDNIIKYEQSLTEYAIAKLNKIDKLKIIGSNKNRVGIISCLVEGLHPHDIATILDKDGVAVRAGLHCTEPLMNYLQVNGTIRVSFWVYNDKDDVDRLVMGIKKAIKLFKI</sequence>
<comment type="catalytic activity">
    <reaction evidence="6 8">
        <text>(sulfur carrier)-H + L-cysteine = (sulfur carrier)-SH + L-alanine</text>
        <dbReference type="Rhea" id="RHEA:43892"/>
        <dbReference type="Rhea" id="RHEA-COMP:14737"/>
        <dbReference type="Rhea" id="RHEA-COMP:14739"/>
        <dbReference type="ChEBI" id="CHEBI:29917"/>
        <dbReference type="ChEBI" id="CHEBI:35235"/>
        <dbReference type="ChEBI" id="CHEBI:57972"/>
        <dbReference type="ChEBI" id="CHEBI:64428"/>
        <dbReference type="EC" id="2.8.1.7"/>
    </reaction>
</comment>
<dbReference type="EMBL" id="MFPS01000008">
    <property type="protein sequence ID" value="OGH58949.1"/>
    <property type="molecule type" value="Genomic_DNA"/>
</dbReference>